<protein>
    <recommendedName>
        <fullName evidence="6">Formimidoylglutamase</fullName>
        <ecNumber evidence="6">3.5.3.8</ecNumber>
    </recommendedName>
</protein>
<dbReference type="Gene3D" id="3.40.800.10">
    <property type="entry name" value="Ureohydrolase domain"/>
    <property type="match status" value="1"/>
</dbReference>
<dbReference type="AlphaFoldDB" id="A0A841H6P3"/>
<dbReference type="GO" id="GO:0008783">
    <property type="term" value="F:agmatinase activity"/>
    <property type="evidence" value="ECO:0007669"/>
    <property type="project" value="TreeGrafter"/>
</dbReference>
<dbReference type="PROSITE" id="PS01053">
    <property type="entry name" value="ARGINASE_1"/>
    <property type="match status" value="1"/>
</dbReference>
<comment type="similarity">
    <text evidence="1">Belongs to the arginase family. Agmatinase subfamily.</text>
</comment>
<keyword evidence="2 7" id="KW-0479">Metal-binding</keyword>
<dbReference type="EC" id="3.5.3.8" evidence="6"/>
<dbReference type="PANTHER" id="PTHR11358:SF26">
    <property type="entry name" value="GUANIDINO ACID HYDROLASE, MITOCHONDRIAL"/>
    <property type="match status" value="1"/>
</dbReference>
<dbReference type="InterPro" id="IPR005923">
    <property type="entry name" value="HutG"/>
</dbReference>
<evidence type="ECO:0000256" key="6">
    <source>
        <dbReference type="NCBIfam" id="TIGR01227"/>
    </source>
</evidence>
<accession>A0A841H6P3</accession>
<dbReference type="GO" id="GO:0046872">
    <property type="term" value="F:metal ion binding"/>
    <property type="evidence" value="ECO:0007669"/>
    <property type="project" value="UniProtKB-KW"/>
</dbReference>
<evidence type="ECO:0000256" key="7">
    <source>
        <dbReference type="PIRSR" id="PIRSR036979-1"/>
    </source>
</evidence>
<name>A0A841H6P3_9BACT</name>
<dbReference type="PROSITE" id="PS51409">
    <property type="entry name" value="ARGINASE_2"/>
    <property type="match status" value="1"/>
</dbReference>
<comment type="caution">
    <text evidence="10">The sequence shown here is derived from an EMBL/GenBank/DDBJ whole genome shotgun (WGS) entry which is preliminary data.</text>
</comment>
<evidence type="ECO:0000256" key="4">
    <source>
        <dbReference type="ARBA" id="ARBA00022808"/>
    </source>
</evidence>
<feature type="region of interest" description="Disordered" evidence="9">
    <location>
        <begin position="1"/>
        <end position="23"/>
    </location>
</feature>
<evidence type="ECO:0000256" key="5">
    <source>
        <dbReference type="ARBA" id="ARBA00023211"/>
    </source>
</evidence>
<dbReference type="Pfam" id="PF00491">
    <property type="entry name" value="Arginase"/>
    <property type="match status" value="1"/>
</dbReference>
<sequence>MTDLHSHPLDGLRAAPDPRDPRAPALLIPHADGEPLEGRAVVLGIPYDGGIPSRPGARFGPRAIREALAGFGAFDGEREVPSAIDLGDVSVPTMNGADAHAAIEEAARRVFASGARPVFLGGDHGITGSIIRGLAAARPDARLGLVTVDAHLDVREYEDEAHLSSGTPFRRALESGIGDGGRTAMIGIRRFANSRYYLDWVVERGVHLATVEDINTHSATRSARAALYRATEGADALYLSVDMDACDAAYAPGVSAPGIGGLSSREMIDIVRTVAADGRLVGADIMETSPPYDQDGRTARLAARLLLEILAARP</sequence>
<dbReference type="PRINTS" id="PR00116">
    <property type="entry name" value="ARGINASE"/>
</dbReference>
<feature type="binding site" evidence="7">
    <location>
        <position position="153"/>
    </location>
    <ligand>
        <name>Mn(2+)</name>
        <dbReference type="ChEBI" id="CHEBI:29035"/>
        <label>1</label>
    </ligand>
</feature>
<organism evidence="10 11">
    <name type="scientific">Longimicrobium terrae</name>
    <dbReference type="NCBI Taxonomy" id="1639882"/>
    <lineage>
        <taxon>Bacteria</taxon>
        <taxon>Pseudomonadati</taxon>
        <taxon>Gemmatimonadota</taxon>
        <taxon>Longimicrobiia</taxon>
        <taxon>Longimicrobiales</taxon>
        <taxon>Longimicrobiaceae</taxon>
        <taxon>Longimicrobium</taxon>
    </lineage>
</organism>
<keyword evidence="4" id="KW-0369">Histidine metabolism</keyword>
<feature type="binding site" evidence="7">
    <location>
        <position position="242"/>
    </location>
    <ligand>
        <name>Mn(2+)</name>
        <dbReference type="ChEBI" id="CHEBI:29035"/>
        <label>1</label>
    </ligand>
</feature>
<evidence type="ECO:0000256" key="1">
    <source>
        <dbReference type="ARBA" id="ARBA00009227"/>
    </source>
</evidence>
<dbReference type="NCBIfam" id="TIGR01227">
    <property type="entry name" value="hutG"/>
    <property type="match status" value="1"/>
</dbReference>
<proteinExistence type="inferred from homology"/>
<feature type="compositionally biased region" description="Basic and acidic residues" evidence="9">
    <location>
        <begin position="1"/>
        <end position="22"/>
    </location>
</feature>
<evidence type="ECO:0000256" key="9">
    <source>
        <dbReference type="SAM" id="MobiDB-lite"/>
    </source>
</evidence>
<dbReference type="SUPFAM" id="SSF52768">
    <property type="entry name" value="Arginase/deacetylase"/>
    <property type="match status" value="1"/>
</dbReference>
<dbReference type="InterPro" id="IPR023696">
    <property type="entry name" value="Ureohydrolase_dom_sf"/>
</dbReference>
<reference evidence="10 11" key="1">
    <citation type="submission" date="2020-08" db="EMBL/GenBank/DDBJ databases">
        <title>Genomic Encyclopedia of Type Strains, Phase IV (KMG-IV): sequencing the most valuable type-strain genomes for metagenomic binning, comparative biology and taxonomic classification.</title>
        <authorList>
            <person name="Goeker M."/>
        </authorList>
    </citation>
    <scope>NUCLEOTIDE SEQUENCE [LARGE SCALE GENOMIC DNA]</scope>
    <source>
        <strain evidence="10 11">DSM 29007</strain>
    </source>
</reference>
<dbReference type="Proteomes" id="UP000582837">
    <property type="component" value="Unassembled WGS sequence"/>
</dbReference>
<dbReference type="EMBL" id="JACHIA010000029">
    <property type="protein sequence ID" value="MBB6073790.1"/>
    <property type="molecule type" value="Genomic_DNA"/>
</dbReference>
<keyword evidence="11" id="KW-1185">Reference proteome</keyword>
<keyword evidence="5 7" id="KW-0464">Manganese</keyword>
<feature type="binding site" evidence="7">
    <location>
        <position position="244"/>
    </location>
    <ligand>
        <name>Mn(2+)</name>
        <dbReference type="ChEBI" id="CHEBI:29035"/>
        <label>1</label>
    </ligand>
</feature>
<dbReference type="PANTHER" id="PTHR11358">
    <property type="entry name" value="ARGINASE/AGMATINASE"/>
    <property type="match status" value="1"/>
</dbReference>
<dbReference type="PIRSF" id="PIRSF036979">
    <property type="entry name" value="Arginase"/>
    <property type="match status" value="1"/>
</dbReference>
<evidence type="ECO:0000256" key="3">
    <source>
        <dbReference type="ARBA" id="ARBA00022801"/>
    </source>
</evidence>
<comment type="cofactor">
    <cofactor evidence="7">
        <name>Mn(2+)</name>
        <dbReference type="ChEBI" id="CHEBI:29035"/>
    </cofactor>
    <text evidence="7">Binds 2 manganese ions per subunit.</text>
</comment>
<dbReference type="InterPro" id="IPR020855">
    <property type="entry name" value="Ureohydrolase_Mn_BS"/>
</dbReference>
<dbReference type="CDD" id="cd09990">
    <property type="entry name" value="Agmatinase-like"/>
    <property type="match status" value="1"/>
</dbReference>
<dbReference type="GO" id="GO:0019556">
    <property type="term" value="P:L-histidine catabolic process to glutamate and formamide"/>
    <property type="evidence" value="ECO:0007669"/>
    <property type="project" value="UniProtKB-UniRule"/>
</dbReference>
<evidence type="ECO:0000313" key="10">
    <source>
        <dbReference type="EMBL" id="MBB6073790.1"/>
    </source>
</evidence>
<gene>
    <name evidence="10" type="ORF">HNQ61_005468</name>
</gene>
<evidence type="ECO:0000256" key="8">
    <source>
        <dbReference type="RuleBase" id="RU003684"/>
    </source>
</evidence>
<dbReference type="RefSeq" id="WP_170035196.1">
    <property type="nucleotide sequence ID" value="NZ_JABDTL010000001.1"/>
</dbReference>
<feature type="binding site" evidence="7">
    <location>
        <position position="149"/>
    </location>
    <ligand>
        <name>Mn(2+)</name>
        <dbReference type="ChEBI" id="CHEBI:29035"/>
        <label>1</label>
    </ligand>
</feature>
<evidence type="ECO:0000313" key="11">
    <source>
        <dbReference type="Proteomes" id="UP000582837"/>
    </source>
</evidence>
<evidence type="ECO:0000256" key="2">
    <source>
        <dbReference type="ARBA" id="ARBA00022723"/>
    </source>
</evidence>
<feature type="binding site" evidence="7">
    <location>
        <position position="124"/>
    </location>
    <ligand>
        <name>Mn(2+)</name>
        <dbReference type="ChEBI" id="CHEBI:29035"/>
        <label>2</label>
    </ligand>
</feature>
<dbReference type="GO" id="GO:0033389">
    <property type="term" value="P:putrescine biosynthetic process from arginine, via agmatine"/>
    <property type="evidence" value="ECO:0007669"/>
    <property type="project" value="TreeGrafter"/>
</dbReference>
<feature type="binding site" evidence="7">
    <location>
        <position position="151"/>
    </location>
    <ligand>
        <name>Mn(2+)</name>
        <dbReference type="ChEBI" id="CHEBI:29035"/>
        <label>1</label>
    </ligand>
</feature>
<dbReference type="InterPro" id="IPR006035">
    <property type="entry name" value="Ureohydrolase"/>
</dbReference>
<dbReference type="GO" id="GO:0050415">
    <property type="term" value="F:formimidoylglutamase activity"/>
    <property type="evidence" value="ECO:0007669"/>
    <property type="project" value="UniProtKB-UniRule"/>
</dbReference>
<keyword evidence="3 8" id="KW-0378">Hydrolase</keyword>